<dbReference type="PANTHER" id="PTHR21310:SF37">
    <property type="entry name" value="AMINOGLYCOSIDE PHOSPHOTRANSFERASE DOMAIN-CONTAINING PROTEIN"/>
    <property type="match status" value="1"/>
</dbReference>
<accession>A0A074X5N6</accession>
<dbReference type="InterPro" id="IPR051678">
    <property type="entry name" value="AGP_Transferase"/>
</dbReference>
<dbReference type="PANTHER" id="PTHR21310">
    <property type="entry name" value="AMINOGLYCOSIDE PHOSPHOTRANSFERASE-RELATED-RELATED"/>
    <property type="match status" value="1"/>
</dbReference>
<dbReference type="RefSeq" id="XP_029756850.1">
    <property type="nucleotide sequence ID" value="XM_029907269.1"/>
</dbReference>
<keyword evidence="3" id="KW-1185">Reference proteome</keyword>
<dbReference type="Pfam" id="PF01636">
    <property type="entry name" value="APH"/>
    <property type="match status" value="1"/>
</dbReference>
<dbReference type="Proteomes" id="UP000030706">
    <property type="component" value="Unassembled WGS sequence"/>
</dbReference>
<name>A0A074X5N6_AURPU</name>
<gene>
    <name evidence="2" type="ORF">M438DRAFT_358566</name>
</gene>
<dbReference type="HOGENOM" id="CLU_038960_0_0_1"/>
<protein>
    <recommendedName>
        <fullName evidence="1">Aminoglycoside phosphotransferase domain-containing protein</fullName>
    </recommendedName>
</protein>
<reference evidence="2 3" key="1">
    <citation type="journal article" date="2014" name="BMC Genomics">
        <title>Genome sequencing of four Aureobasidium pullulans varieties: biotechnological potential, stress tolerance, and description of new species.</title>
        <authorList>
            <person name="Gostin Ar C."/>
            <person name="Ohm R.A."/>
            <person name="Kogej T."/>
            <person name="Sonjak S."/>
            <person name="Turk M."/>
            <person name="Zajc J."/>
            <person name="Zalar P."/>
            <person name="Grube M."/>
            <person name="Sun H."/>
            <person name="Han J."/>
            <person name="Sharma A."/>
            <person name="Chiniquy J."/>
            <person name="Ngan C.Y."/>
            <person name="Lipzen A."/>
            <person name="Barry K."/>
            <person name="Grigoriev I.V."/>
            <person name="Gunde-Cimerman N."/>
        </authorList>
    </citation>
    <scope>NUCLEOTIDE SEQUENCE [LARGE SCALE GENOMIC DNA]</scope>
    <source>
        <strain evidence="2 3">EXF-150</strain>
    </source>
</reference>
<evidence type="ECO:0000313" key="2">
    <source>
        <dbReference type="EMBL" id="KEQ80663.1"/>
    </source>
</evidence>
<dbReference type="GeneID" id="40749575"/>
<dbReference type="SUPFAM" id="SSF56112">
    <property type="entry name" value="Protein kinase-like (PK-like)"/>
    <property type="match status" value="1"/>
</dbReference>
<evidence type="ECO:0000259" key="1">
    <source>
        <dbReference type="Pfam" id="PF01636"/>
    </source>
</evidence>
<feature type="domain" description="Aminoglycoside phosphotransferase" evidence="1">
    <location>
        <begin position="102"/>
        <end position="305"/>
    </location>
</feature>
<dbReference type="EMBL" id="KL584996">
    <property type="protein sequence ID" value="KEQ80663.1"/>
    <property type="molecule type" value="Genomic_DNA"/>
</dbReference>
<organism evidence="2 3">
    <name type="scientific">Aureobasidium pullulans EXF-150</name>
    <dbReference type="NCBI Taxonomy" id="1043002"/>
    <lineage>
        <taxon>Eukaryota</taxon>
        <taxon>Fungi</taxon>
        <taxon>Dikarya</taxon>
        <taxon>Ascomycota</taxon>
        <taxon>Pezizomycotina</taxon>
        <taxon>Dothideomycetes</taxon>
        <taxon>Dothideomycetidae</taxon>
        <taxon>Dothideales</taxon>
        <taxon>Saccotheciaceae</taxon>
        <taxon>Aureobasidium</taxon>
    </lineage>
</organism>
<dbReference type="AlphaFoldDB" id="A0A074X5N6"/>
<sequence>MSVTTEDPVSSGFKWDHFKTVTDPKQLSRATTFLESVSWPALEDVASRIRGGISCKLTADIGLGYNHMVRDIQFADGTHLVARLRLPRFSDNGLYPDSNAVDIAMRSEICTLHAIAEHTDIVVPQVYASDTSADGEVGAPYVLMNRLEGNSGLDLGLEIPLQYENDLFSEMARIHVRLSCIRLPRIGIVIDINEDGTYQQGAIPGIGGPFDTAAEYYTAWSKNVSFGLEEERLRQASGKFAEEVVASTALFKKSIADLADKISTPTNNRGPFPLIHGDFGHHNILVDDDYRVKGVIDFEYAFAGPWEIAASFPKNLFSMPRVADAPWNYDADGNAIPQDLVQTLMYQKNYIKAVEMEESRFGKDCILSTAMLDPERQQLGEALGSFREGVAGFYGNLTEECSSLWKKGSQTTGSTRIGVLEEVTFSTSMVSVRVRPRSNP</sequence>
<proteinExistence type="predicted"/>
<dbReference type="InterPro" id="IPR011009">
    <property type="entry name" value="Kinase-like_dom_sf"/>
</dbReference>
<dbReference type="InterPro" id="IPR002575">
    <property type="entry name" value="Aminoglycoside_PTrfase"/>
</dbReference>
<evidence type="ECO:0000313" key="3">
    <source>
        <dbReference type="Proteomes" id="UP000030706"/>
    </source>
</evidence>
<dbReference type="STRING" id="1043002.A0A074X5N6"/>
<dbReference type="OrthoDB" id="10003767at2759"/>
<dbReference type="Gene3D" id="3.90.1200.10">
    <property type="match status" value="1"/>
</dbReference>